<comment type="caution">
    <text evidence="8">The sequence shown here is derived from an EMBL/GenBank/DDBJ whole genome shotgun (WGS) entry which is preliminary data.</text>
</comment>
<evidence type="ECO:0000256" key="1">
    <source>
        <dbReference type="ARBA" id="ARBA00001968"/>
    </source>
</evidence>
<dbReference type="InterPro" id="IPR013527">
    <property type="entry name" value="YicC-like_N"/>
</dbReference>
<keyword evidence="9" id="KW-1185">Reference proteome</keyword>
<keyword evidence="2" id="KW-0540">Nuclease</keyword>
<organism evidence="8 9">
    <name type="scientific">Pseudopedobacter beijingensis</name>
    <dbReference type="NCBI Taxonomy" id="1207056"/>
    <lineage>
        <taxon>Bacteria</taxon>
        <taxon>Pseudomonadati</taxon>
        <taxon>Bacteroidota</taxon>
        <taxon>Sphingobacteriia</taxon>
        <taxon>Sphingobacteriales</taxon>
        <taxon>Sphingobacteriaceae</taxon>
        <taxon>Pseudopedobacter</taxon>
    </lineage>
</organism>
<reference evidence="9" key="1">
    <citation type="journal article" date="2019" name="Int. J. Syst. Evol. Microbiol.">
        <title>The Global Catalogue of Microorganisms (GCM) 10K type strain sequencing project: providing services to taxonomists for standard genome sequencing and annotation.</title>
        <authorList>
            <consortium name="The Broad Institute Genomics Platform"/>
            <consortium name="The Broad Institute Genome Sequencing Center for Infectious Disease"/>
            <person name="Wu L."/>
            <person name="Ma J."/>
        </authorList>
    </citation>
    <scope>NUCLEOTIDE SEQUENCE [LARGE SCALE GENOMIC DNA]</scope>
    <source>
        <strain evidence="9">CCUG 53762</strain>
    </source>
</reference>
<dbReference type="InterPro" id="IPR013551">
    <property type="entry name" value="YicC-like_C"/>
</dbReference>
<feature type="domain" description="Endoribonuclease YicC-like C-terminal" evidence="7">
    <location>
        <begin position="173"/>
        <end position="290"/>
    </location>
</feature>
<evidence type="ECO:0000259" key="7">
    <source>
        <dbReference type="Pfam" id="PF08340"/>
    </source>
</evidence>
<evidence type="ECO:0000256" key="4">
    <source>
        <dbReference type="ARBA" id="ARBA00022801"/>
    </source>
</evidence>
<evidence type="ECO:0000256" key="2">
    <source>
        <dbReference type="ARBA" id="ARBA00022722"/>
    </source>
</evidence>
<dbReference type="EC" id="3.1.-.-" evidence="8"/>
<name>A0ABW4IBL7_9SPHI</name>
<keyword evidence="3" id="KW-0255">Endonuclease</keyword>
<gene>
    <name evidence="8" type="ORF">ACFSAH_06850</name>
</gene>
<protein>
    <submittedName>
        <fullName evidence="8">YicC/YloC family endoribonuclease</fullName>
        <ecNumber evidence="8">3.1.-.-</ecNumber>
    </submittedName>
</protein>
<feature type="domain" description="Endoribonuclease YicC-like N-terminal" evidence="6">
    <location>
        <begin position="2"/>
        <end position="155"/>
    </location>
</feature>
<dbReference type="NCBIfam" id="TIGR00255">
    <property type="entry name" value="YicC/YloC family endoribonuclease"/>
    <property type="match status" value="1"/>
</dbReference>
<dbReference type="RefSeq" id="WP_379661965.1">
    <property type="nucleotide sequence ID" value="NZ_JBHUDG010000005.1"/>
</dbReference>
<dbReference type="PANTHER" id="PTHR30636">
    <property type="entry name" value="UPF0701 PROTEIN YICC"/>
    <property type="match status" value="1"/>
</dbReference>
<dbReference type="Pfam" id="PF03755">
    <property type="entry name" value="YicC-like_N"/>
    <property type="match status" value="1"/>
</dbReference>
<dbReference type="Pfam" id="PF08340">
    <property type="entry name" value="YicC-like_C"/>
    <property type="match status" value="1"/>
</dbReference>
<proteinExistence type="inferred from homology"/>
<keyword evidence="4 8" id="KW-0378">Hydrolase</keyword>
<evidence type="ECO:0000256" key="3">
    <source>
        <dbReference type="ARBA" id="ARBA00022759"/>
    </source>
</evidence>
<comment type="cofactor">
    <cofactor evidence="1">
        <name>a divalent metal cation</name>
        <dbReference type="ChEBI" id="CHEBI:60240"/>
    </cofactor>
</comment>
<evidence type="ECO:0000313" key="9">
    <source>
        <dbReference type="Proteomes" id="UP001597118"/>
    </source>
</evidence>
<sequence>MIKSMTGYGVASTDIAGGKYTVEIKSLNSKFLELNLKLPKAYSEKEFFLRNECNRLIERGKATVSIINENNSVEAKSGAINHELLKFYYKELKQTATDLGENANNLLGLTLGLPEVIKFDEASISEEEWKAVLDVFYQAVQNFQDFRASEGKELEKDLTLRIQNILSYLAEVEVHEPKRVPVFRERLDNYLKDAVGKEVVDYNRLEQELIYFVDKFDITEEKVRLRTHCNYFIQTLEQKDAGGKKLGFISQEIGREVNTMGSKANDANIQKLVVGMKEELEKIKEQLLNVL</sequence>
<dbReference type="Proteomes" id="UP001597118">
    <property type="component" value="Unassembled WGS sequence"/>
</dbReference>
<evidence type="ECO:0000313" key="8">
    <source>
        <dbReference type="EMBL" id="MFD1629585.1"/>
    </source>
</evidence>
<dbReference type="EMBL" id="JBHUDG010000005">
    <property type="protein sequence ID" value="MFD1629585.1"/>
    <property type="molecule type" value="Genomic_DNA"/>
</dbReference>
<accession>A0ABW4IBL7</accession>
<dbReference type="GO" id="GO:0016787">
    <property type="term" value="F:hydrolase activity"/>
    <property type="evidence" value="ECO:0007669"/>
    <property type="project" value="UniProtKB-KW"/>
</dbReference>
<comment type="similarity">
    <text evidence="5">Belongs to the YicC/YloC family.</text>
</comment>
<evidence type="ECO:0000256" key="5">
    <source>
        <dbReference type="ARBA" id="ARBA00035648"/>
    </source>
</evidence>
<dbReference type="InterPro" id="IPR005229">
    <property type="entry name" value="YicC/YloC-like"/>
</dbReference>
<evidence type="ECO:0000259" key="6">
    <source>
        <dbReference type="Pfam" id="PF03755"/>
    </source>
</evidence>
<dbReference type="PANTHER" id="PTHR30636:SF3">
    <property type="entry name" value="UPF0701 PROTEIN YICC"/>
    <property type="match status" value="1"/>
</dbReference>